<keyword evidence="4 9" id="KW-0812">Transmembrane</keyword>
<evidence type="ECO:0000256" key="2">
    <source>
        <dbReference type="ARBA" id="ARBA00008914"/>
    </source>
</evidence>
<comment type="subcellular location">
    <subcellularLocation>
        <location evidence="1">Cell membrane</location>
        <topology evidence="1">Single-pass membrane protein</topology>
    </subcellularLocation>
</comment>
<feature type="compositionally biased region" description="Basic and acidic residues" evidence="8">
    <location>
        <begin position="101"/>
        <end position="115"/>
    </location>
</feature>
<keyword evidence="3" id="KW-1003">Cell membrane</keyword>
<feature type="compositionally biased region" description="Basic and acidic residues" evidence="8">
    <location>
        <begin position="77"/>
        <end position="86"/>
    </location>
</feature>
<dbReference type="Pfam" id="PF00691">
    <property type="entry name" value="OmpA"/>
    <property type="match status" value="1"/>
</dbReference>
<dbReference type="Pfam" id="PF13677">
    <property type="entry name" value="MotB_plug"/>
    <property type="match status" value="1"/>
</dbReference>
<evidence type="ECO:0000256" key="9">
    <source>
        <dbReference type="SAM" id="Phobius"/>
    </source>
</evidence>
<evidence type="ECO:0000256" key="4">
    <source>
        <dbReference type="ARBA" id="ARBA00022692"/>
    </source>
</evidence>
<dbReference type="Gene3D" id="3.30.1330.60">
    <property type="entry name" value="OmpA-like domain"/>
    <property type="match status" value="1"/>
</dbReference>
<evidence type="ECO:0000256" key="5">
    <source>
        <dbReference type="ARBA" id="ARBA00022989"/>
    </source>
</evidence>
<accession>A0ABV5L0N7</accession>
<comment type="caution">
    <text evidence="11">The sequence shown here is derived from an EMBL/GenBank/DDBJ whole genome shotgun (WGS) entry which is preliminary data.</text>
</comment>
<dbReference type="SUPFAM" id="SSF103088">
    <property type="entry name" value="OmpA-like"/>
    <property type="match status" value="1"/>
</dbReference>
<dbReference type="EMBL" id="JBHMDO010000053">
    <property type="protein sequence ID" value="MFB9330765.1"/>
    <property type="molecule type" value="Genomic_DNA"/>
</dbReference>
<dbReference type="InterPro" id="IPR050330">
    <property type="entry name" value="Bact_OuterMem_StrucFunc"/>
</dbReference>
<keyword evidence="11" id="KW-0969">Cilium</keyword>
<gene>
    <name evidence="11" type="primary">motB</name>
    <name evidence="11" type="ORF">ACFFSY_32895</name>
</gene>
<reference evidence="11 12" key="1">
    <citation type="submission" date="2024-09" db="EMBL/GenBank/DDBJ databases">
        <authorList>
            <person name="Sun Q."/>
            <person name="Mori K."/>
        </authorList>
    </citation>
    <scope>NUCLEOTIDE SEQUENCE [LARGE SCALE GENOMIC DNA]</scope>
    <source>
        <strain evidence="11 12">TISTR 2452</strain>
    </source>
</reference>
<keyword evidence="11" id="KW-0282">Flagellum</keyword>
<feature type="region of interest" description="Disordered" evidence="8">
    <location>
        <begin position="65"/>
        <end position="115"/>
    </location>
</feature>
<protein>
    <submittedName>
        <fullName evidence="11">Flagellar motor protein MotB</fullName>
    </submittedName>
</protein>
<evidence type="ECO:0000256" key="8">
    <source>
        <dbReference type="SAM" id="MobiDB-lite"/>
    </source>
</evidence>
<feature type="compositionally biased region" description="Low complexity" evidence="8">
    <location>
        <begin position="88"/>
        <end position="100"/>
    </location>
</feature>
<dbReference type="Proteomes" id="UP001589747">
    <property type="component" value="Unassembled WGS sequence"/>
</dbReference>
<evidence type="ECO:0000313" key="11">
    <source>
        <dbReference type="EMBL" id="MFB9330765.1"/>
    </source>
</evidence>
<dbReference type="InterPro" id="IPR025713">
    <property type="entry name" value="MotB-like_N_dom"/>
</dbReference>
<comment type="similarity">
    <text evidence="2">Belongs to the MotB family.</text>
</comment>
<organism evidence="11 12">
    <name type="scientific">Paenibacillus aurantiacus</name>
    <dbReference type="NCBI Taxonomy" id="1936118"/>
    <lineage>
        <taxon>Bacteria</taxon>
        <taxon>Bacillati</taxon>
        <taxon>Bacillota</taxon>
        <taxon>Bacilli</taxon>
        <taxon>Bacillales</taxon>
        <taxon>Paenibacillaceae</taxon>
        <taxon>Paenibacillus</taxon>
    </lineage>
</organism>
<dbReference type="PANTHER" id="PTHR30329">
    <property type="entry name" value="STATOR ELEMENT OF FLAGELLAR MOTOR COMPLEX"/>
    <property type="match status" value="1"/>
</dbReference>
<keyword evidence="6 7" id="KW-0472">Membrane</keyword>
<sequence length="277" mass="30760">MSKKHKHAHHEEHVDESWLIPYADLLTLLLALFIVLFAMSSVDAKKFEEMAQAFNSALNGGSGILDNTSVMETGPVDGKKQNKDEDNSTSAATQTQSPSKSSKEREAQKQKEQQELENLKKKVDNYIKANGLSSQLNTKLNQSQLMITISDNALFASGSAVVKTDSRKLAYAIGNMLVAYNDYDIVVSGHTDNQPISTSEFKSNWDLSSTRAIRFMDILLSNKSLDPRHFSAIGYGEYRPLEENDTAANRAKNRRVEVSIIRKYIDASNASDIPVTP</sequence>
<evidence type="ECO:0000256" key="6">
    <source>
        <dbReference type="ARBA" id="ARBA00023136"/>
    </source>
</evidence>
<dbReference type="InterPro" id="IPR006665">
    <property type="entry name" value="OmpA-like"/>
</dbReference>
<keyword evidence="11" id="KW-0966">Cell projection</keyword>
<evidence type="ECO:0000259" key="10">
    <source>
        <dbReference type="PROSITE" id="PS51123"/>
    </source>
</evidence>
<dbReference type="PANTHER" id="PTHR30329:SF21">
    <property type="entry name" value="LIPOPROTEIN YIAD-RELATED"/>
    <property type="match status" value="1"/>
</dbReference>
<dbReference type="RefSeq" id="WP_377502491.1">
    <property type="nucleotide sequence ID" value="NZ_JBHMDO010000053.1"/>
</dbReference>
<dbReference type="NCBIfam" id="NF005831">
    <property type="entry name" value="PRK07734.1"/>
    <property type="match status" value="1"/>
</dbReference>
<dbReference type="InterPro" id="IPR036737">
    <property type="entry name" value="OmpA-like_sf"/>
</dbReference>
<keyword evidence="5 9" id="KW-1133">Transmembrane helix</keyword>
<proteinExistence type="inferred from homology"/>
<keyword evidence="12" id="KW-1185">Reference proteome</keyword>
<feature type="domain" description="OmpA-like" evidence="10">
    <location>
        <begin position="142"/>
        <end position="264"/>
    </location>
</feature>
<evidence type="ECO:0000256" key="7">
    <source>
        <dbReference type="PROSITE-ProRule" id="PRU00473"/>
    </source>
</evidence>
<dbReference type="PROSITE" id="PS51123">
    <property type="entry name" value="OMPA_2"/>
    <property type="match status" value="1"/>
</dbReference>
<evidence type="ECO:0000256" key="3">
    <source>
        <dbReference type="ARBA" id="ARBA00022475"/>
    </source>
</evidence>
<dbReference type="CDD" id="cd07185">
    <property type="entry name" value="OmpA_C-like"/>
    <property type="match status" value="1"/>
</dbReference>
<evidence type="ECO:0000313" key="12">
    <source>
        <dbReference type="Proteomes" id="UP001589747"/>
    </source>
</evidence>
<feature type="transmembrane region" description="Helical" evidence="9">
    <location>
        <begin position="20"/>
        <end position="40"/>
    </location>
</feature>
<name>A0ABV5L0N7_9BACL</name>
<evidence type="ECO:0000256" key="1">
    <source>
        <dbReference type="ARBA" id="ARBA00004162"/>
    </source>
</evidence>